<keyword evidence="1" id="KW-1133">Transmembrane helix</keyword>
<keyword evidence="1" id="KW-0472">Membrane</keyword>
<reference evidence="2" key="1">
    <citation type="journal article" date="2015" name="Nature">
        <title>Complex archaea that bridge the gap between prokaryotes and eukaryotes.</title>
        <authorList>
            <person name="Spang A."/>
            <person name="Saw J.H."/>
            <person name="Jorgensen S.L."/>
            <person name="Zaremba-Niedzwiedzka K."/>
            <person name="Martijn J."/>
            <person name="Lind A.E."/>
            <person name="van Eijk R."/>
            <person name="Schleper C."/>
            <person name="Guy L."/>
            <person name="Ettema T.J."/>
        </authorList>
    </citation>
    <scope>NUCLEOTIDE SEQUENCE</scope>
</reference>
<evidence type="ECO:0000256" key="1">
    <source>
        <dbReference type="SAM" id="Phobius"/>
    </source>
</evidence>
<evidence type="ECO:0000313" key="2">
    <source>
        <dbReference type="EMBL" id="KKL91867.1"/>
    </source>
</evidence>
<dbReference type="AlphaFoldDB" id="A0A0F9IXV4"/>
<protein>
    <submittedName>
        <fullName evidence="2">Uncharacterized protein</fullName>
    </submittedName>
</protein>
<name>A0A0F9IXV4_9ZZZZ</name>
<proteinExistence type="predicted"/>
<accession>A0A0F9IXV4</accession>
<sequence>MRKLFIILVMFVFFLTGCKNSMKEARASDLRARTRRANDTHQAKMADRRATTQIRLMAIDVAYYALMVSGVVVIVGSGFAITWLVIGGSIGLVQRVNVHRIRLDSVTKQYDALLYGPASERRFLNPNTGEQRLLNDRAEADVARIEATAKVQIAGLLADHSEIERGWIDEIQT</sequence>
<keyword evidence="1" id="KW-0812">Transmembrane</keyword>
<comment type="caution">
    <text evidence="2">The sequence shown here is derived from an EMBL/GenBank/DDBJ whole genome shotgun (WGS) entry which is preliminary data.</text>
</comment>
<organism evidence="2">
    <name type="scientific">marine sediment metagenome</name>
    <dbReference type="NCBI Taxonomy" id="412755"/>
    <lineage>
        <taxon>unclassified sequences</taxon>
        <taxon>metagenomes</taxon>
        <taxon>ecological metagenomes</taxon>
    </lineage>
</organism>
<gene>
    <name evidence="2" type="ORF">LCGC14_1890350</name>
</gene>
<dbReference type="PROSITE" id="PS51257">
    <property type="entry name" value="PROKAR_LIPOPROTEIN"/>
    <property type="match status" value="1"/>
</dbReference>
<dbReference type="EMBL" id="LAZR01019617">
    <property type="protein sequence ID" value="KKL91867.1"/>
    <property type="molecule type" value="Genomic_DNA"/>
</dbReference>
<feature type="transmembrane region" description="Helical" evidence="1">
    <location>
        <begin position="61"/>
        <end position="93"/>
    </location>
</feature>